<evidence type="ECO:0000256" key="4">
    <source>
        <dbReference type="ARBA" id="ARBA00023242"/>
    </source>
</evidence>
<dbReference type="SMART" id="SM00415">
    <property type="entry name" value="HSF"/>
    <property type="match status" value="1"/>
</dbReference>
<dbReference type="InterPro" id="IPR036390">
    <property type="entry name" value="WH_DNA-bd_sf"/>
</dbReference>
<evidence type="ECO:0000313" key="9">
    <source>
        <dbReference type="Proteomes" id="UP000298416"/>
    </source>
</evidence>
<reference evidence="8" key="1">
    <citation type="submission" date="2018-01" db="EMBL/GenBank/DDBJ databases">
        <authorList>
            <person name="Mao J.F."/>
        </authorList>
    </citation>
    <scope>NUCLEOTIDE SEQUENCE</scope>
    <source>
        <strain evidence="8">Huo1</strain>
        <tissue evidence="8">Leaf</tissue>
    </source>
</reference>
<evidence type="ECO:0000256" key="5">
    <source>
        <dbReference type="RuleBase" id="RU004020"/>
    </source>
</evidence>
<evidence type="ECO:0000256" key="2">
    <source>
        <dbReference type="ARBA" id="ARBA00023016"/>
    </source>
</evidence>
<dbReference type="GO" id="GO:0000978">
    <property type="term" value="F:RNA polymerase II cis-regulatory region sequence-specific DNA binding"/>
    <property type="evidence" value="ECO:0007669"/>
    <property type="project" value="TreeGrafter"/>
</dbReference>
<dbReference type="PANTHER" id="PTHR10015:SF337">
    <property type="entry name" value="HEAT STRESS TRANSCRIPTION FACTOR A-3"/>
    <property type="match status" value="1"/>
</dbReference>
<gene>
    <name evidence="8" type="ORF">SASPL_108618</name>
</gene>
<proteinExistence type="inferred from homology"/>
<dbReference type="InterPro" id="IPR036388">
    <property type="entry name" value="WH-like_DNA-bd_sf"/>
</dbReference>
<evidence type="ECO:0000259" key="7">
    <source>
        <dbReference type="SMART" id="SM00415"/>
    </source>
</evidence>
<accession>A0A8X8YJ51</accession>
<dbReference type="GO" id="GO:0006357">
    <property type="term" value="P:regulation of transcription by RNA polymerase II"/>
    <property type="evidence" value="ECO:0007669"/>
    <property type="project" value="TreeGrafter"/>
</dbReference>
<evidence type="ECO:0000256" key="1">
    <source>
        <dbReference type="ARBA" id="ARBA00004123"/>
    </source>
</evidence>
<comment type="subcellular location">
    <subcellularLocation>
        <location evidence="1">Nucleus</location>
    </subcellularLocation>
</comment>
<comment type="similarity">
    <text evidence="5">Belongs to the HSF family.</text>
</comment>
<dbReference type="EMBL" id="PNBA02000003">
    <property type="protein sequence ID" value="KAG6430548.1"/>
    <property type="molecule type" value="Genomic_DNA"/>
</dbReference>
<reference evidence="8" key="2">
    <citation type="submission" date="2020-08" db="EMBL/GenBank/DDBJ databases">
        <title>Plant Genome Project.</title>
        <authorList>
            <person name="Zhang R.-G."/>
        </authorList>
    </citation>
    <scope>NUCLEOTIDE SEQUENCE</scope>
    <source>
        <strain evidence="8">Huo1</strain>
        <tissue evidence="8">Leaf</tissue>
    </source>
</reference>
<evidence type="ECO:0000313" key="8">
    <source>
        <dbReference type="EMBL" id="KAG6430548.1"/>
    </source>
</evidence>
<evidence type="ECO:0000256" key="6">
    <source>
        <dbReference type="SAM" id="Coils"/>
    </source>
</evidence>
<keyword evidence="3" id="KW-0238">DNA-binding</keyword>
<sequence length="254" mass="28914">MEALHETPIPPFLSKTYDPSLDRIISWGDKGKSFVVWCGVREADFAKEFLQLRSSASYLCGTQETVAVRDINNNKNVQGFRKIDSDKWEFRNGGFVQGQRHQQKTIQRRKSHHRLEGPSTAWQAEIRELRRERRLMIEEVMGLQNEQRLTVQHMQVVKEKLEAAETRHKQMISFLARLINSSIPSSSRTMRKFIGEDELIHAPKKDDSVGAINPPADKHFTSSPQNVVMENGVPGFSIAGDAWSMGLEAGDPWG</sequence>
<dbReference type="Proteomes" id="UP000298416">
    <property type="component" value="Unassembled WGS sequence"/>
</dbReference>
<keyword evidence="2" id="KW-0346">Stress response</keyword>
<dbReference type="SUPFAM" id="SSF46785">
    <property type="entry name" value="Winged helix' DNA-binding domain"/>
    <property type="match status" value="1"/>
</dbReference>
<organism evidence="8">
    <name type="scientific">Salvia splendens</name>
    <name type="common">Scarlet sage</name>
    <dbReference type="NCBI Taxonomy" id="180675"/>
    <lineage>
        <taxon>Eukaryota</taxon>
        <taxon>Viridiplantae</taxon>
        <taxon>Streptophyta</taxon>
        <taxon>Embryophyta</taxon>
        <taxon>Tracheophyta</taxon>
        <taxon>Spermatophyta</taxon>
        <taxon>Magnoliopsida</taxon>
        <taxon>eudicotyledons</taxon>
        <taxon>Gunneridae</taxon>
        <taxon>Pentapetalae</taxon>
        <taxon>asterids</taxon>
        <taxon>lamiids</taxon>
        <taxon>Lamiales</taxon>
        <taxon>Lamiaceae</taxon>
        <taxon>Nepetoideae</taxon>
        <taxon>Mentheae</taxon>
        <taxon>Salviinae</taxon>
        <taxon>Salvia</taxon>
        <taxon>Salvia subgen. Calosphace</taxon>
        <taxon>core Calosphace</taxon>
    </lineage>
</organism>
<dbReference type="Gene3D" id="1.10.10.10">
    <property type="entry name" value="Winged helix-like DNA-binding domain superfamily/Winged helix DNA-binding domain"/>
    <property type="match status" value="1"/>
</dbReference>
<dbReference type="AlphaFoldDB" id="A0A8X8YJ51"/>
<evidence type="ECO:0000256" key="3">
    <source>
        <dbReference type="ARBA" id="ARBA00023125"/>
    </source>
</evidence>
<dbReference type="Pfam" id="PF00447">
    <property type="entry name" value="HSF_DNA-bind"/>
    <property type="match status" value="1"/>
</dbReference>
<name>A0A8X8YJ51_SALSN</name>
<dbReference type="GO" id="GO:0003700">
    <property type="term" value="F:DNA-binding transcription factor activity"/>
    <property type="evidence" value="ECO:0007669"/>
    <property type="project" value="InterPro"/>
</dbReference>
<keyword evidence="4" id="KW-0539">Nucleus</keyword>
<feature type="domain" description="HSF-type DNA-binding" evidence="7">
    <location>
        <begin position="8"/>
        <end position="109"/>
    </location>
</feature>
<dbReference type="PANTHER" id="PTHR10015">
    <property type="entry name" value="HEAT SHOCK TRANSCRIPTION FACTOR"/>
    <property type="match status" value="1"/>
</dbReference>
<keyword evidence="9" id="KW-1185">Reference proteome</keyword>
<dbReference type="GO" id="GO:0005634">
    <property type="term" value="C:nucleus"/>
    <property type="evidence" value="ECO:0007669"/>
    <property type="project" value="UniProtKB-SubCell"/>
</dbReference>
<dbReference type="InterPro" id="IPR000232">
    <property type="entry name" value="HSF_DNA-bd"/>
</dbReference>
<keyword evidence="6" id="KW-0175">Coiled coil</keyword>
<feature type="coiled-coil region" evidence="6">
    <location>
        <begin position="119"/>
        <end position="146"/>
    </location>
</feature>
<dbReference type="GO" id="GO:0034605">
    <property type="term" value="P:cellular response to heat"/>
    <property type="evidence" value="ECO:0007669"/>
    <property type="project" value="TreeGrafter"/>
</dbReference>
<protein>
    <recommendedName>
        <fullName evidence="7">HSF-type DNA-binding domain-containing protein</fullName>
    </recommendedName>
</protein>
<comment type="caution">
    <text evidence="8">The sequence shown here is derived from an EMBL/GenBank/DDBJ whole genome shotgun (WGS) entry which is preliminary data.</text>
</comment>